<evidence type="ECO:0000256" key="1">
    <source>
        <dbReference type="SAM" id="Phobius"/>
    </source>
</evidence>
<dbReference type="AlphaFoldDB" id="A0A4S2MXP6"/>
<sequence>MCRRYWIKFTCGCAPTPYISRCVSGCCELLCPAEQRNLHECSNCAAQRTPEIKIEPGWDLDAEGIIEERERKKYWCKTRMGESERGRIWKTRNGGEEPPGESIARVDQFSVGIGLSVGIGIMAFFLKLAGQL</sequence>
<feature type="transmembrane region" description="Helical" evidence="1">
    <location>
        <begin position="109"/>
        <end position="129"/>
    </location>
</feature>
<dbReference type="Proteomes" id="UP000298138">
    <property type="component" value="Unassembled WGS sequence"/>
</dbReference>
<evidence type="ECO:0000313" key="2">
    <source>
        <dbReference type="EMBL" id="TGZ81478.1"/>
    </source>
</evidence>
<protein>
    <submittedName>
        <fullName evidence="2">Uncharacterized protein</fullName>
    </submittedName>
</protein>
<dbReference type="InParanoid" id="A0A4S2MXP6"/>
<keyword evidence="1" id="KW-1133">Transmembrane helix</keyword>
<organism evidence="2 3">
    <name type="scientific">Ascodesmis nigricans</name>
    <dbReference type="NCBI Taxonomy" id="341454"/>
    <lineage>
        <taxon>Eukaryota</taxon>
        <taxon>Fungi</taxon>
        <taxon>Dikarya</taxon>
        <taxon>Ascomycota</taxon>
        <taxon>Pezizomycotina</taxon>
        <taxon>Pezizomycetes</taxon>
        <taxon>Pezizales</taxon>
        <taxon>Ascodesmidaceae</taxon>
        <taxon>Ascodesmis</taxon>
    </lineage>
</organism>
<proteinExistence type="predicted"/>
<evidence type="ECO:0000313" key="3">
    <source>
        <dbReference type="Proteomes" id="UP000298138"/>
    </source>
</evidence>
<accession>A0A4S2MXP6</accession>
<keyword evidence="3" id="KW-1185">Reference proteome</keyword>
<dbReference type="EMBL" id="ML220119">
    <property type="protein sequence ID" value="TGZ81478.1"/>
    <property type="molecule type" value="Genomic_DNA"/>
</dbReference>
<name>A0A4S2MXP6_9PEZI</name>
<keyword evidence="1" id="KW-0812">Transmembrane</keyword>
<gene>
    <name evidence="2" type="ORF">EX30DRAFT_264362</name>
</gene>
<keyword evidence="1" id="KW-0472">Membrane</keyword>
<reference evidence="2 3" key="1">
    <citation type="submission" date="2019-04" db="EMBL/GenBank/DDBJ databases">
        <title>Comparative genomics and transcriptomics to analyze fruiting body development in filamentous ascomycetes.</title>
        <authorList>
            <consortium name="DOE Joint Genome Institute"/>
            <person name="Lutkenhaus R."/>
            <person name="Traeger S."/>
            <person name="Breuer J."/>
            <person name="Kuo A."/>
            <person name="Lipzen A."/>
            <person name="Pangilinan J."/>
            <person name="Dilworth D."/>
            <person name="Sandor L."/>
            <person name="Poggeler S."/>
            <person name="Barry K."/>
            <person name="Grigoriev I.V."/>
            <person name="Nowrousian M."/>
        </authorList>
    </citation>
    <scope>NUCLEOTIDE SEQUENCE [LARGE SCALE GENOMIC DNA]</scope>
    <source>
        <strain evidence="2 3">CBS 389.68</strain>
    </source>
</reference>